<dbReference type="InterPro" id="IPR002781">
    <property type="entry name" value="TM_pro_TauE-like"/>
</dbReference>
<feature type="transmembrane region" description="Helical" evidence="8">
    <location>
        <begin position="152"/>
        <end position="171"/>
    </location>
</feature>
<dbReference type="Pfam" id="PF01925">
    <property type="entry name" value="TauE"/>
    <property type="match status" value="1"/>
</dbReference>
<protein>
    <recommendedName>
        <fullName evidence="8">Probable membrane transporter protein</fullName>
    </recommendedName>
</protein>
<feature type="transmembrane region" description="Helical" evidence="8">
    <location>
        <begin position="183"/>
        <end position="200"/>
    </location>
</feature>
<evidence type="ECO:0000256" key="4">
    <source>
        <dbReference type="ARBA" id="ARBA00022475"/>
    </source>
</evidence>
<feature type="transmembrane region" description="Helical" evidence="8">
    <location>
        <begin position="90"/>
        <end position="106"/>
    </location>
</feature>
<dbReference type="InterPro" id="IPR052017">
    <property type="entry name" value="TSUP"/>
</dbReference>
<dbReference type="PANTHER" id="PTHR30269">
    <property type="entry name" value="TRANSMEMBRANE PROTEIN YFCA"/>
    <property type="match status" value="1"/>
</dbReference>
<feature type="transmembrane region" description="Helical" evidence="8">
    <location>
        <begin position="118"/>
        <end position="140"/>
    </location>
</feature>
<organism evidence="9 10">
    <name type="scientific">Agarivorans gilvus</name>
    <dbReference type="NCBI Taxonomy" id="680279"/>
    <lineage>
        <taxon>Bacteria</taxon>
        <taxon>Pseudomonadati</taxon>
        <taxon>Pseudomonadota</taxon>
        <taxon>Gammaproteobacteria</taxon>
        <taxon>Alteromonadales</taxon>
        <taxon>Alteromonadaceae</taxon>
        <taxon>Agarivorans</taxon>
    </lineage>
</organism>
<keyword evidence="7 8" id="KW-0472">Membrane</keyword>
<evidence type="ECO:0000256" key="2">
    <source>
        <dbReference type="ARBA" id="ARBA00009142"/>
    </source>
</evidence>
<feature type="transmembrane region" description="Helical" evidence="8">
    <location>
        <begin position="212"/>
        <end position="233"/>
    </location>
</feature>
<dbReference type="RefSeq" id="WP_083481691.1">
    <property type="nucleotide sequence ID" value="NZ_BMDY01000037.1"/>
</dbReference>
<keyword evidence="4 8" id="KW-1003">Cell membrane</keyword>
<dbReference type="Proteomes" id="UP000651977">
    <property type="component" value="Unassembled WGS sequence"/>
</dbReference>
<keyword evidence="5 8" id="KW-0812">Transmembrane</keyword>
<comment type="subcellular location">
    <subcellularLocation>
        <location evidence="1 8">Cell membrane</location>
        <topology evidence="1 8">Multi-pass membrane protein</topology>
    </subcellularLocation>
</comment>
<gene>
    <name evidence="9" type="ORF">GCM10007414_37740</name>
</gene>
<evidence type="ECO:0000256" key="6">
    <source>
        <dbReference type="ARBA" id="ARBA00022989"/>
    </source>
</evidence>
<comment type="similarity">
    <text evidence="2 8">Belongs to the 4-toluene sulfonate uptake permease (TSUP) (TC 2.A.102) family.</text>
</comment>
<name>A0ABQ1I949_9ALTE</name>
<sequence length="237" mass="25501">MLALLACVTSAIAAVIGFGGGMLLIALLPMFVAPSLIIPLHGLTQLASNSSRMLFSIAQVQWSLLPKFLVGSLLGCLVFGYLLSNLASENLPFAIGCYILLSLWSPHFNQFMQHYQSYYLIGFMQTGLGLIVGATGPLSLALLSKQLQSPQQVIATSALFMSISHLAKLPVYFSISSELASQLPLLLMMLLGAISGSWLGNRISLRFNPATISIIIKLLLSLLALQMLLRGVLKHIA</sequence>
<keyword evidence="3" id="KW-0813">Transport</keyword>
<keyword evidence="10" id="KW-1185">Reference proteome</keyword>
<feature type="transmembrane region" description="Helical" evidence="8">
    <location>
        <begin position="23"/>
        <end position="43"/>
    </location>
</feature>
<evidence type="ECO:0000256" key="5">
    <source>
        <dbReference type="ARBA" id="ARBA00022692"/>
    </source>
</evidence>
<dbReference type="PANTHER" id="PTHR30269:SF37">
    <property type="entry name" value="MEMBRANE TRANSPORTER PROTEIN"/>
    <property type="match status" value="1"/>
</dbReference>
<feature type="transmembrane region" description="Helical" evidence="8">
    <location>
        <begin position="64"/>
        <end position="84"/>
    </location>
</feature>
<reference evidence="10" key="1">
    <citation type="journal article" date="2019" name="Int. J. Syst. Evol. Microbiol.">
        <title>The Global Catalogue of Microorganisms (GCM) 10K type strain sequencing project: providing services to taxonomists for standard genome sequencing and annotation.</title>
        <authorList>
            <consortium name="The Broad Institute Genomics Platform"/>
            <consortium name="The Broad Institute Genome Sequencing Center for Infectious Disease"/>
            <person name="Wu L."/>
            <person name="Ma J."/>
        </authorList>
    </citation>
    <scope>NUCLEOTIDE SEQUENCE [LARGE SCALE GENOMIC DNA]</scope>
    <source>
        <strain evidence="10">CGMCC 1.10131</strain>
    </source>
</reference>
<evidence type="ECO:0000256" key="8">
    <source>
        <dbReference type="RuleBase" id="RU363041"/>
    </source>
</evidence>
<evidence type="ECO:0000313" key="10">
    <source>
        <dbReference type="Proteomes" id="UP000651977"/>
    </source>
</evidence>
<keyword evidence="6 8" id="KW-1133">Transmembrane helix</keyword>
<dbReference type="EMBL" id="BMDY01000037">
    <property type="protein sequence ID" value="GGB20795.1"/>
    <property type="molecule type" value="Genomic_DNA"/>
</dbReference>
<evidence type="ECO:0000256" key="1">
    <source>
        <dbReference type="ARBA" id="ARBA00004651"/>
    </source>
</evidence>
<proteinExistence type="inferred from homology"/>
<comment type="caution">
    <text evidence="9">The sequence shown here is derived from an EMBL/GenBank/DDBJ whole genome shotgun (WGS) entry which is preliminary data.</text>
</comment>
<evidence type="ECO:0000313" key="9">
    <source>
        <dbReference type="EMBL" id="GGB20795.1"/>
    </source>
</evidence>
<evidence type="ECO:0000256" key="7">
    <source>
        <dbReference type="ARBA" id="ARBA00023136"/>
    </source>
</evidence>
<accession>A0ABQ1I949</accession>
<evidence type="ECO:0000256" key="3">
    <source>
        <dbReference type="ARBA" id="ARBA00022448"/>
    </source>
</evidence>